<evidence type="ECO:0000259" key="10">
    <source>
        <dbReference type="Pfam" id="PF00768"/>
    </source>
</evidence>
<evidence type="ECO:0000256" key="7">
    <source>
        <dbReference type="PIRSR" id="PIRSR618044-1"/>
    </source>
</evidence>
<evidence type="ECO:0000313" key="12">
    <source>
        <dbReference type="Proteomes" id="UP000011721"/>
    </source>
</evidence>
<dbReference type="GO" id="GO:0071555">
    <property type="term" value="P:cell wall organization"/>
    <property type="evidence" value="ECO:0007669"/>
    <property type="project" value="UniProtKB-KW"/>
</dbReference>
<dbReference type="InterPro" id="IPR018044">
    <property type="entry name" value="Peptidase_S11"/>
</dbReference>
<proteinExistence type="inferred from homology"/>
<dbReference type="eggNOG" id="COG1686">
    <property type="taxonomic scope" value="Bacteria"/>
</dbReference>
<organism evidence="11 12">
    <name type="scientific">Desulfocapsa sulfexigens (strain DSM 10523 / SB164P1)</name>
    <dbReference type="NCBI Taxonomy" id="1167006"/>
    <lineage>
        <taxon>Bacteria</taxon>
        <taxon>Pseudomonadati</taxon>
        <taxon>Thermodesulfobacteriota</taxon>
        <taxon>Desulfobulbia</taxon>
        <taxon>Desulfobulbales</taxon>
        <taxon>Desulfocapsaceae</taxon>
        <taxon>Desulfocapsa</taxon>
    </lineage>
</organism>
<dbReference type="OrthoDB" id="5291989at2"/>
<evidence type="ECO:0000256" key="1">
    <source>
        <dbReference type="ARBA" id="ARBA00007164"/>
    </source>
</evidence>
<dbReference type="STRING" id="1167006.UWK_01839"/>
<dbReference type="GO" id="GO:0009252">
    <property type="term" value="P:peptidoglycan biosynthetic process"/>
    <property type="evidence" value="ECO:0007669"/>
    <property type="project" value="UniProtKB-KW"/>
</dbReference>
<dbReference type="SUPFAM" id="SSF56601">
    <property type="entry name" value="beta-lactamase/transpeptidase-like"/>
    <property type="match status" value="1"/>
</dbReference>
<keyword evidence="4" id="KW-0133">Cell shape</keyword>
<dbReference type="GO" id="GO:0008360">
    <property type="term" value="P:regulation of cell shape"/>
    <property type="evidence" value="ECO:0007669"/>
    <property type="project" value="UniProtKB-KW"/>
</dbReference>
<dbReference type="HOGENOM" id="CLU_735149_0_0_7"/>
<keyword evidence="11" id="KW-0121">Carboxypeptidase</keyword>
<dbReference type="PANTHER" id="PTHR21581:SF6">
    <property type="entry name" value="TRAFFICKING PROTEIN PARTICLE COMPLEX SUBUNIT 12"/>
    <property type="match status" value="1"/>
</dbReference>
<dbReference type="GO" id="GO:0009002">
    <property type="term" value="F:serine-type D-Ala-D-Ala carboxypeptidase activity"/>
    <property type="evidence" value="ECO:0007669"/>
    <property type="project" value="InterPro"/>
</dbReference>
<evidence type="ECO:0000256" key="5">
    <source>
        <dbReference type="ARBA" id="ARBA00022984"/>
    </source>
</evidence>
<sequence>MLTLNRTSPYSTMHKILHSTPVFFVFCLLVLLFTSNAESRAELPLLNDTAKWQVATSVPEPAKQTEKIAQPSPRTEATVTKSTPISLGQVNNILHIKKRIAPPVTAATTKRLNKKISSRSAIIIDAVSGETLYSRNPDSQRQPASTIKVLTGMIAMKSLTMAEPVSVSQKAARQPRSKVYLDQKKKYQANDLINAVLLASANDASVALAEKIAGNEKDFAAMMTLRAKLWGAKNTICKTATGLTAKGQKSTARDLATIFRHAMNDPEFSTRMKQLKTRTTEGKLLRSHNKALWQVEGTLGGKTGYTNAARQTYVGKFKRGKDEIIVAIMGSETMWSDIKQLVTYGFQKKVAMTREREVMGGDIELIADLQRTSNKN</sequence>
<dbReference type="EMBL" id="CP003985">
    <property type="protein sequence ID" value="AGF78396.1"/>
    <property type="molecule type" value="Genomic_DNA"/>
</dbReference>
<dbReference type="Pfam" id="PF00768">
    <property type="entry name" value="Peptidase_S11"/>
    <property type="match status" value="1"/>
</dbReference>
<keyword evidence="11" id="KW-0645">Protease</keyword>
<evidence type="ECO:0000256" key="8">
    <source>
        <dbReference type="PIRSR" id="PIRSR618044-2"/>
    </source>
</evidence>
<keyword evidence="6" id="KW-0961">Cell wall biogenesis/degradation</keyword>
<dbReference type="PATRIC" id="fig|1167006.5.peg.2024"/>
<evidence type="ECO:0000256" key="4">
    <source>
        <dbReference type="ARBA" id="ARBA00022960"/>
    </source>
</evidence>
<evidence type="ECO:0000313" key="11">
    <source>
        <dbReference type="EMBL" id="AGF78396.1"/>
    </source>
</evidence>
<accession>M1PPS1</accession>
<evidence type="ECO:0000256" key="2">
    <source>
        <dbReference type="ARBA" id="ARBA00022729"/>
    </source>
</evidence>
<evidence type="ECO:0000256" key="6">
    <source>
        <dbReference type="ARBA" id="ARBA00023316"/>
    </source>
</evidence>
<keyword evidence="12" id="KW-1185">Reference proteome</keyword>
<feature type="active site" description="Acyl-ester intermediate" evidence="7">
    <location>
        <position position="145"/>
    </location>
</feature>
<dbReference type="AlphaFoldDB" id="M1PPS1"/>
<name>M1PPS1_DESSD</name>
<dbReference type="KEGG" id="dsf:UWK_01839"/>
<evidence type="ECO:0000256" key="3">
    <source>
        <dbReference type="ARBA" id="ARBA00022801"/>
    </source>
</evidence>
<comment type="similarity">
    <text evidence="1 9">Belongs to the peptidase S11 family.</text>
</comment>
<feature type="domain" description="Peptidase S11 D-alanyl-D-alanine carboxypeptidase A N-terminal" evidence="10">
    <location>
        <begin position="113"/>
        <end position="332"/>
    </location>
</feature>
<dbReference type="Gene3D" id="3.40.710.10">
    <property type="entry name" value="DD-peptidase/beta-lactamase superfamily"/>
    <property type="match status" value="1"/>
</dbReference>
<dbReference type="InterPro" id="IPR012338">
    <property type="entry name" value="Beta-lactam/transpept-like"/>
</dbReference>
<keyword evidence="2" id="KW-0732">Signal</keyword>
<feature type="active site" evidence="7">
    <location>
        <position position="200"/>
    </location>
</feature>
<dbReference type="GO" id="GO:0006508">
    <property type="term" value="P:proteolysis"/>
    <property type="evidence" value="ECO:0007669"/>
    <property type="project" value="InterPro"/>
</dbReference>
<gene>
    <name evidence="11" type="ordered locus">UWK_01839</name>
</gene>
<feature type="active site" description="Proton acceptor" evidence="7">
    <location>
        <position position="148"/>
    </location>
</feature>
<dbReference type="Proteomes" id="UP000011721">
    <property type="component" value="Chromosome"/>
</dbReference>
<feature type="binding site" evidence="8">
    <location>
        <position position="302"/>
    </location>
    <ligand>
        <name>substrate</name>
    </ligand>
</feature>
<keyword evidence="3" id="KW-0378">Hydrolase</keyword>
<dbReference type="PANTHER" id="PTHR21581">
    <property type="entry name" value="D-ALANYL-D-ALANINE CARBOXYPEPTIDASE"/>
    <property type="match status" value="1"/>
</dbReference>
<dbReference type="PRINTS" id="PR00725">
    <property type="entry name" value="DADACBPTASE1"/>
</dbReference>
<protein>
    <submittedName>
        <fullName evidence="11">D-alanyl-D-alanine carboxypeptidase</fullName>
    </submittedName>
</protein>
<keyword evidence="5" id="KW-0573">Peptidoglycan synthesis</keyword>
<dbReference type="InterPro" id="IPR001967">
    <property type="entry name" value="Peptidase_S11_N"/>
</dbReference>
<evidence type="ECO:0000256" key="9">
    <source>
        <dbReference type="RuleBase" id="RU004016"/>
    </source>
</evidence>
<reference evidence="12" key="1">
    <citation type="journal article" date="2013" name="Stand. Genomic Sci.">
        <title>Complete genome sequence of Desulfocapsa sulfexigens, a marine deltaproteobacterium specialized in disproportionating inorganic sulfur compounds.</title>
        <authorList>
            <person name="Finster K.W."/>
            <person name="Kjeldsen K.U."/>
            <person name="Kube M."/>
            <person name="Reinhardt R."/>
            <person name="Mussmann M."/>
            <person name="Amann R."/>
            <person name="Schreiber L."/>
        </authorList>
    </citation>
    <scope>NUCLEOTIDE SEQUENCE [LARGE SCALE GENOMIC DNA]</scope>
    <source>
        <strain evidence="12">DSM 10523 / SB164P1</strain>
    </source>
</reference>